<gene>
    <name evidence="11" type="ORF">E3T27_01050</name>
</gene>
<dbReference type="AlphaFoldDB" id="A0A4R8ZKD8"/>
<dbReference type="InterPro" id="IPR001967">
    <property type="entry name" value="Peptidase_S11_N"/>
</dbReference>
<sequence length="441" mass="44626">MSSFRPGRLVGISVGTVVILSLGIYGPATLLGPLPRVTATTVIPASTTAAPTPPVLSANGASAIAVLAATTSDASGTISTGTASTSTATTSTATTSTAIPEPLAVAGTTQALPMASIAKVVTALVVLDEKPIVTGESGPVVTLTAADFQSYLDYDKAGARSVTVFADEQWTELELLQGLLLGSSNNHADSLARWAFGSVDAYVVAANAWLAHNGLADTAVVDATGLHDASAGTATDLARLAGLAAIDPIISAMLESPASALANRRGVQNTTSYLPEEGITGISRSYTDAAGVCFLFTAEISDGASSFTFSGAYIGEPSYDALTADLTALMASARTGVGPLPVLAAGDAYATFESAWGDDASAVVGVSRTRYAWQAASPEAATVTLKDFTTARTGANIGQVQLSVAGEKLSAALKLDQAINDPGVGWRLLHPVMMISALLDQ</sequence>
<evidence type="ECO:0000256" key="4">
    <source>
        <dbReference type="ARBA" id="ARBA00022960"/>
    </source>
</evidence>
<dbReference type="InterPro" id="IPR018044">
    <property type="entry name" value="Peptidase_S11"/>
</dbReference>
<feature type="active site" evidence="7">
    <location>
        <position position="183"/>
    </location>
</feature>
<dbReference type="GO" id="GO:0009002">
    <property type="term" value="F:serine-type D-Ala-D-Ala carboxypeptidase activity"/>
    <property type="evidence" value="ECO:0007669"/>
    <property type="project" value="InterPro"/>
</dbReference>
<keyword evidence="5" id="KW-0573">Peptidoglycan synthesis</keyword>
<evidence type="ECO:0000256" key="1">
    <source>
        <dbReference type="ARBA" id="ARBA00007164"/>
    </source>
</evidence>
<evidence type="ECO:0000256" key="9">
    <source>
        <dbReference type="SAM" id="Phobius"/>
    </source>
</evidence>
<evidence type="ECO:0000259" key="10">
    <source>
        <dbReference type="Pfam" id="PF00768"/>
    </source>
</evidence>
<dbReference type="GO" id="GO:0071555">
    <property type="term" value="P:cell wall organization"/>
    <property type="evidence" value="ECO:0007669"/>
    <property type="project" value="UniProtKB-KW"/>
</dbReference>
<reference evidence="11 12" key="1">
    <citation type="submission" date="2019-03" db="EMBL/GenBank/DDBJ databases">
        <title>Genomics of glacier-inhabiting Cryobacterium strains.</title>
        <authorList>
            <person name="Liu Q."/>
            <person name="Xin Y.-H."/>
        </authorList>
    </citation>
    <scope>NUCLEOTIDE SEQUENCE [LARGE SCALE GENOMIC DNA]</scope>
    <source>
        <strain evidence="11 12">TMT1-1</strain>
    </source>
</reference>
<proteinExistence type="inferred from homology"/>
<dbReference type="PRINTS" id="PR00725">
    <property type="entry name" value="DADACBPTASE1"/>
</dbReference>
<accession>A0A4R8ZKD8</accession>
<dbReference type="RefSeq" id="WP_134571306.1">
    <property type="nucleotide sequence ID" value="NZ_SOGT01000002.1"/>
</dbReference>
<keyword evidence="4" id="KW-0133">Cell shape</keyword>
<evidence type="ECO:0000256" key="5">
    <source>
        <dbReference type="ARBA" id="ARBA00022984"/>
    </source>
</evidence>
<dbReference type="Gene3D" id="3.40.710.10">
    <property type="entry name" value="DD-peptidase/beta-lactamase superfamily"/>
    <property type="match status" value="1"/>
</dbReference>
<dbReference type="OrthoDB" id="5241551at2"/>
<evidence type="ECO:0000256" key="2">
    <source>
        <dbReference type="ARBA" id="ARBA00022729"/>
    </source>
</evidence>
<name>A0A4R8ZKD8_9MICO</name>
<dbReference type="InterPro" id="IPR012338">
    <property type="entry name" value="Beta-lactam/transpept-like"/>
</dbReference>
<keyword evidence="9" id="KW-0812">Transmembrane</keyword>
<dbReference type="EMBL" id="SOGT01000002">
    <property type="protein sequence ID" value="TFD28533.1"/>
    <property type="molecule type" value="Genomic_DNA"/>
</dbReference>
<evidence type="ECO:0000256" key="7">
    <source>
        <dbReference type="PIRSR" id="PIRSR618044-1"/>
    </source>
</evidence>
<dbReference type="Pfam" id="PF00768">
    <property type="entry name" value="Peptidase_S11"/>
    <property type="match status" value="1"/>
</dbReference>
<protein>
    <recommendedName>
        <fullName evidence="10">Peptidase S11 D-alanyl-D-alanine carboxypeptidase A N-terminal domain-containing protein</fullName>
    </recommendedName>
</protein>
<comment type="similarity">
    <text evidence="1 8">Belongs to the peptidase S11 family.</text>
</comment>
<feature type="domain" description="Peptidase S11 D-alanyl-D-alanine carboxypeptidase A N-terminal" evidence="10">
    <location>
        <begin position="108"/>
        <end position="301"/>
    </location>
</feature>
<dbReference type="SUPFAM" id="SSF56601">
    <property type="entry name" value="beta-lactamase/transpeptidase-like"/>
    <property type="match status" value="1"/>
</dbReference>
<dbReference type="GO" id="GO:0009252">
    <property type="term" value="P:peptidoglycan biosynthetic process"/>
    <property type="evidence" value="ECO:0007669"/>
    <property type="project" value="UniProtKB-KW"/>
</dbReference>
<dbReference type="GO" id="GO:0008360">
    <property type="term" value="P:regulation of cell shape"/>
    <property type="evidence" value="ECO:0007669"/>
    <property type="project" value="UniProtKB-KW"/>
</dbReference>
<organism evidence="11 12">
    <name type="scientific">Cryobacterium lyxosi</name>
    <dbReference type="NCBI Taxonomy" id="1259228"/>
    <lineage>
        <taxon>Bacteria</taxon>
        <taxon>Bacillati</taxon>
        <taxon>Actinomycetota</taxon>
        <taxon>Actinomycetes</taxon>
        <taxon>Micrococcales</taxon>
        <taxon>Microbacteriaceae</taxon>
        <taxon>Cryobacterium</taxon>
    </lineage>
</organism>
<keyword evidence="9" id="KW-1133">Transmembrane helix</keyword>
<keyword evidence="6" id="KW-0961">Cell wall biogenesis/degradation</keyword>
<keyword evidence="9" id="KW-0472">Membrane</keyword>
<evidence type="ECO:0000313" key="11">
    <source>
        <dbReference type="EMBL" id="TFD28533.1"/>
    </source>
</evidence>
<keyword evidence="2" id="KW-0732">Signal</keyword>
<feature type="active site" description="Acyl-ester intermediate" evidence="7">
    <location>
        <position position="116"/>
    </location>
</feature>
<dbReference type="Proteomes" id="UP000298424">
    <property type="component" value="Unassembled WGS sequence"/>
</dbReference>
<keyword evidence="12" id="KW-1185">Reference proteome</keyword>
<evidence type="ECO:0000256" key="3">
    <source>
        <dbReference type="ARBA" id="ARBA00022801"/>
    </source>
</evidence>
<comment type="caution">
    <text evidence="11">The sequence shown here is derived from an EMBL/GenBank/DDBJ whole genome shotgun (WGS) entry which is preliminary data.</text>
</comment>
<evidence type="ECO:0000256" key="8">
    <source>
        <dbReference type="RuleBase" id="RU004016"/>
    </source>
</evidence>
<feature type="transmembrane region" description="Helical" evidence="9">
    <location>
        <begin position="9"/>
        <end position="28"/>
    </location>
</feature>
<feature type="active site" description="Proton acceptor" evidence="7">
    <location>
        <position position="119"/>
    </location>
</feature>
<dbReference type="GO" id="GO:0006508">
    <property type="term" value="P:proteolysis"/>
    <property type="evidence" value="ECO:0007669"/>
    <property type="project" value="InterPro"/>
</dbReference>
<evidence type="ECO:0000313" key="12">
    <source>
        <dbReference type="Proteomes" id="UP000298424"/>
    </source>
</evidence>
<keyword evidence="3" id="KW-0378">Hydrolase</keyword>
<evidence type="ECO:0000256" key="6">
    <source>
        <dbReference type="ARBA" id="ARBA00023316"/>
    </source>
</evidence>